<gene>
    <name evidence="5" type="ORF">CVD27_05600</name>
</gene>
<organism evidence="5 6">
    <name type="scientific">Neobacillus cucumis</name>
    <dbReference type="NCBI Taxonomy" id="1740721"/>
    <lineage>
        <taxon>Bacteria</taxon>
        <taxon>Bacillati</taxon>
        <taxon>Bacillota</taxon>
        <taxon>Bacilli</taxon>
        <taxon>Bacillales</taxon>
        <taxon>Bacillaceae</taxon>
        <taxon>Neobacillus</taxon>
    </lineage>
</organism>
<dbReference type="PANTHER" id="PTHR35344">
    <property type="entry name" value="GAS VESICLE STRUCTURAL PROTEIN 2-RELATED"/>
    <property type="match status" value="1"/>
</dbReference>
<feature type="compositionally biased region" description="Basic residues" evidence="4">
    <location>
        <begin position="148"/>
        <end position="158"/>
    </location>
</feature>
<dbReference type="PANTHER" id="PTHR35344:SF4">
    <property type="entry name" value="GAS VESICLE PROTEIN A1"/>
    <property type="match status" value="1"/>
</dbReference>
<evidence type="ECO:0000256" key="3">
    <source>
        <dbReference type="ARBA" id="ARBA00035646"/>
    </source>
</evidence>
<feature type="region of interest" description="Disordered" evidence="4">
    <location>
        <begin position="129"/>
        <end position="158"/>
    </location>
</feature>
<dbReference type="InterPro" id="IPR018493">
    <property type="entry name" value="GvpA-like_CS"/>
</dbReference>
<evidence type="ECO:0000313" key="5">
    <source>
        <dbReference type="EMBL" id="PLS07155.1"/>
    </source>
</evidence>
<keyword evidence="6" id="KW-1185">Reference proteome</keyword>
<evidence type="ECO:0000256" key="4">
    <source>
        <dbReference type="SAM" id="MobiDB-lite"/>
    </source>
</evidence>
<comment type="subcellular location">
    <subcellularLocation>
        <location evidence="2">Gas vesicle</location>
    </subcellularLocation>
</comment>
<comment type="similarity">
    <text evidence="3">Belongs to the gas vesicle GvpA family.</text>
</comment>
<dbReference type="PROSITE" id="PS00234">
    <property type="entry name" value="GAS_VESICLE_A_1"/>
    <property type="match status" value="1"/>
</dbReference>
<dbReference type="AlphaFoldDB" id="A0A2N5HNP8"/>
<sequence length="158" mass="18044">MPIQHHSQSSNLLEVLEKILDKGVVIAGDIKIALADVDLLTIKIRLLVASVDKAREIGMDWWENDPYYSSKGKIAEKENAILLERMNRLEELVEAKALPQEKLLLEVSEEKKQPNEKVLLETAEEKVMLNHEGQSVTAKNSKIDEKGKQKKKHKRKKK</sequence>
<reference evidence="5 6" key="1">
    <citation type="submission" date="2017-11" db="EMBL/GenBank/DDBJ databases">
        <title>Comparitive Functional Genomics of Dry Heat Resistant strains isolated from the Viking Spacecraft.</title>
        <authorList>
            <person name="Seuylemezian A."/>
            <person name="Cooper K."/>
            <person name="Vaishampayan P."/>
        </authorList>
    </citation>
    <scope>NUCLEOTIDE SEQUENCE [LARGE SCALE GENOMIC DNA]</scope>
    <source>
        <strain evidence="5 6">V32-6</strain>
    </source>
</reference>
<dbReference type="GO" id="GO:0005198">
    <property type="term" value="F:structural molecule activity"/>
    <property type="evidence" value="ECO:0007669"/>
    <property type="project" value="InterPro"/>
</dbReference>
<protein>
    <submittedName>
        <fullName evidence="5">Gas vesicle protein</fullName>
    </submittedName>
</protein>
<dbReference type="PROSITE" id="PS00669">
    <property type="entry name" value="GAS_VESICLE_A_2"/>
    <property type="match status" value="1"/>
</dbReference>
<dbReference type="InterPro" id="IPR000638">
    <property type="entry name" value="Gas-vesicle_GvpA-like"/>
</dbReference>
<evidence type="ECO:0000256" key="2">
    <source>
        <dbReference type="ARBA" id="ARBA00035108"/>
    </source>
</evidence>
<dbReference type="Pfam" id="PF00741">
    <property type="entry name" value="Gas_vesicle"/>
    <property type="match status" value="1"/>
</dbReference>
<accession>A0A2N5HNP8</accession>
<dbReference type="GO" id="GO:0012506">
    <property type="term" value="C:vesicle membrane"/>
    <property type="evidence" value="ECO:0007669"/>
    <property type="project" value="InterPro"/>
</dbReference>
<keyword evidence="1" id="KW-0304">Gas vesicle</keyword>
<comment type="caution">
    <text evidence="5">The sequence shown here is derived from an EMBL/GenBank/DDBJ whole genome shotgun (WGS) entry which is preliminary data.</text>
</comment>
<evidence type="ECO:0000313" key="6">
    <source>
        <dbReference type="Proteomes" id="UP000234950"/>
    </source>
</evidence>
<dbReference type="InterPro" id="IPR050530">
    <property type="entry name" value="GvpA"/>
</dbReference>
<dbReference type="EMBL" id="PGVE01000028">
    <property type="protein sequence ID" value="PLS07155.1"/>
    <property type="molecule type" value="Genomic_DNA"/>
</dbReference>
<proteinExistence type="inferred from homology"/>
<dbReference type="GO" id="GO:0031411">
    <property type="term" value="C:gas vesicle"/>
    <property type="evidence" value="ECO:0007669"/>
    <property type="project" value="UniProtKB-SubCell"/>
</dbReference>
<evidence type="ECO:0000256" key="1">
    <source>
        <dbReference type="ARBA" id="ARBA00022987"/>
    </source>
</evidence>
<dbReference type="Proteomes" id="UP000234950">
    <property type="component" value="Unassembled WGS sequence"/>
</dbReference>
<dbReference type="OrthoDB" id="532318at2"/>
<name>A0A2N5HNP8_9BACI</name>